<accession>A0A346NKD9</accession>
<dbReference type="Proteomes" id="UP000262073">
    <property type="component" value="Chromosome"/>
</dbReference>
<evidence type="ECO:0000313" key="2">
    <source>
        <dbReference type="Proteomes" id="UP000262073"/>
    </source>
</evidence>
<dbReference type="AlphaFoldDB" id="A0A346NKD9"/>
<dbReference type="EMBL" id="CP031769">
    <property type="protein sequence ID" value="AXR05996.1"/>
    <property type="molecule type" value="Genomic_DNA"/>
</dbReference>
<name>A0A346NKD9_9ALTE</name>
<reference evidence="1 2" key="1">
    <citation type="submission" date="2018-08" db="EMBL/GenBank/DDBJ databases">
        <title>Salinimonas sediminis sp. nov., a piezophilic bacterium isolated from a deep-sea sediment sample from the New Britain Trench.</title>
        <authorList>
            <person name="Cao J."/>
        </authorList>
    </citation>
    <scope>NUCLEOTIDE SEQUENCE [LARGE SCALE GENOMIC DNA]</scope>
    <source>
        <strain evidence="1 2">N102</strain>
    </source>
</reference>
<keyword evidence="2" id="KW-1185">Reference proteome</keyword>
<sequence>MFARPKRNKQVIVDRQILYLHEVMVAKCLAEPTLFTKVLENLETRHTQGIIRYGSYLLWHSILETRDQPELFASLVLATDSRTQALRRKTIFGGVLTEAEREAALTTYIASELN</sequence>
<dbReference type="RefSeq" id="WP_108566611.1">
    <property type="nucleotide sequence ID" value="NZ_CP031769.1"/>
</dbReference>
<evidence type="ECO:0000313" key="1">
    <source>
        <dbReference type="EMBL" id="AXR05996.1"/>
    </source>
</evidence>
<proteinExistence type="predicted"/>
<dbReference type="OrthoDB" id="6322227at2"/>
<organism evidence="1 2">
    <name type="scientific">Salinimonas sediminis</name>
    <dbReference type="NCBI Taxonomy" id="2303538"/>
    <lineage>
        <taxon>Bacteria</taxon>
        <taxon>Pseudomonadati</taxon>
        <taxon>Pseudomonadota</taxon>
        <taxon>Gammaproteobacteria</taxon>
        <taxon>Alteromonadales</taxon>
        <taxon>Alteromonadaceae</taxon>
        <taxon>Alteromonas/Salinimonas group</taxon>
        <taxon>Salinimonas</taxon>
    </lineage>
</organism>
<protein>
    <submittedName>
        <fullName evidence="1">Uncharacterized protein</fullName>
    </submittedName>
</protein>
<dbReference type="KEGG" id="salm:D0Y50_06135"/>
<gene>
    <name evidence="1" type="ORF">D0Y50_06135</name>
</gene>